<keyword evidence="5 7" id="KW-0472">Membrane</keyword>
<keyword evidence="2" id="KW-0813">Transport</keyword>
<keyword evidence="3 7" id="KW-0812">Transmembrane</keyword>
<proteinExistence type="inferred from homology"/>
<organism evidence="10">
    <name type="scientific">Aureococcus anophagefferens</name>
    <name type="common">Harmful bloom alga</name>
    <dbReference type="NCBI Taxonomy" id="44056"/>
    <lineage>
        <taxon>Eukaryota</taxon>
        <taxon>Sar</taxon>
        <taxon>Stramenopiles</taxon>
        <taxon>Ochrophyta</taxon>
        <taxon>Pelagophyceae</taxon>
        <taxon>Pelagomonadales</taxon>
        <taxon>Pelagomonadaceae</taxon>
        <taxon>Aureococcus</taxon>
    </lineage>
</organism>
<reference evidence="9 10" key="1">
    <citation type="journal article" date="2011" name="Proc. Natl. Acad. Sci. U.S.A.">
        <title>Niche of harmful alga Aureococcus anophagefferens revealed through ecogenomics.</title>
        <authorList>
            <person name="Gobler C.J."/>
            <person name="Berry D.L."/>
            <person name="Dyhrman S.T."/>
            <person name="Wilhelm S.W."/>
            <person name="Salamov A."/>
            <person name="Lobanov A.V."/>
            <person name="Zhang Y."/>
            <person name="Collier J.L."/>
            <person name="Wurch L.L."/>
            <person name="Kustka A.B."/>
            <person name="Dill B.D."/>
            <person name="Shah M."/>
            <person name="VerBerkmoes N.C."/>
            <person name="Kuo A."/>
            <person name="Terry A."/>
            <person name="Pangilinan J."/>
            <person name="Lindquist E.A."/>
            <person name="Lucas S."/>
            <person name="Paulsen I.T."/>
            <person name="Hattenrath-Lehmann T.K."/>
            <person name="Talmage S.C."/>
            <person name="Walker E.A."/>
            <person name="Koch F."/>
            <person name="Burson A.M."/>
            <person name="Marcoval M.A."/>
            <person name="Tang Y.Z."/>
            <person name="Lecleir G.R."/>
            <person name="Coyne K.J."/>
            <person name="Berg G.M."/>
            <person name="Bertrand E.M."/>
            <person name="Saito M.A."/>
            <person name="Gladyshev V.N."/>
            <person name="Grigoriev I.V."/>
        </authorList>
    </citation>
    <scope>NUCLEOTIDE SEQUENCE [LARGE SCALE GENOMIC DNA]</scope>
    <source>
        <strain evidence="10">CCMP 1984</strain>
    </source>
</reference>
<feature type="transmembrane region" description="Helical" evidence="7">
    <location>
        <begin position="55"/>
        <end position="73"/>
    </location>
</feature>
<comment type="subcellular location">
    <subcellularLocation>
        <location evidence="1">Membrane</location>
        <topology evidence="1">Multi-pass membrane protein</topology>
    </subcellularLocation>
</comment>
<dbReference type="SUPFAM" id="SSF103473">
    <property type="entry name" value="MFS general substrate transporter"/>
    <property type="match status" value="1"/>
</dbReference>
<evidence type="ECO:0000313" key="10">
    <source>
        <dbReference type="Proteomes" id="UP000002729"/>
    </source>
</evidence>
<dbReference type="InParanoid" id="F0Y718"/>
<evidence type="ECO:0000256" key="6">
    <source>
        <dbReference type="ARBA" id="ARBA00024338"/>
    </source>
</evidence>
<dbReference type="Gene3D" id="1.20.1250.20">
    <property type="entry name" value="MFS general substrate transporter like domains"/>
    <property type="match status" value="1"/>
</dbReference>
<feature type="transmembrane region" description="Helical" evidence="7">
    <location>
        <begin position="221"/>
        <end position="243"/>
    </location>
</feature>
<evidence type="ECO:0000256" key="7">
    <source>
        <dbReference type="SAM" id="Phobius"/>
    </source>
</evidence>
<evidence type="ECO:0000256" key="4">
    <source>
        <dbReference type="ARBA" id="ARBA00022989"/>
    </source>
</evidence>
<evidence type="ECO:0000256" key="1">
    <source>
        <dbReference type="ARBA" id="ARBA00004141"/>
    </source>
</evidence>
<dbReference type="PANTHER" id="PTHR23505:SF52">
    <property type="entry name" value="MAJOR FACILITATOR SUPERFAMILY PROTEIN"/>
    <property type="match status" value="1"/>
</dbReference>
<feature type="domain" description="Major facilitator superfamily (MFS) profile" evidence="8">
    <location>
        <begin position="11"/>
        <end position="332"/>
    </location>
</feature>
<feature type="transmembrane region" description="Helical" evidence="7">
    <location>
        <begin position="144"/>
        <end position="168"/>
    </location>
</feature>
<feature type="transmembrane region" description="Helical" evidence="7">
    <location>
        <begin position="7"/>
        <end position="24"/>
    </location>
</feature>
<evidence type="ECO:0000259" key="8">
    <source>
        <dbReference type="PROSITE" id="PS50850"/>
    </source>
</evidence>
<keyword evidence="10" id="KW-1185">Reference proteome</keyword>
<dbReference type="InterPro" id="IPR044770">
    <property type="entry name" value="MFS_spinster-like"/>
</dbReference>
<dbReference type="PANTHER" id="PTHR23505">
    <property type="entry name" value="SPINSTER"/>
    <property type="match status" value="1"/>
</dbReference>
<gene>
    <name evidence="9" type="ORF">AURANDRAFT_63392</name>
</gene>
<dbReference type="Proteomes" id="UP000002729">
    <property type="component" value="Unassembled WGS sequence"/>
</dbReference>
<feature type="transmembrane region" description="Helical" evidence="7">
    <location>
        <begin position="174"/>
        <end position="192"/>
    </location>
</feature>
<dbReference type="KEGG" id="aaf:AURANDRAFT_63392"/>
<dbReference type="InterPro" id="IPR020846">
    <property type="entry name" value="MFS_dom"/>
</dbReference>
<keyword evidence="4 7" id="KW-1133">Transmembrane helix</keyword>
<dbReference type="EMBL" id="GL833126">
    <property type="protein sequence ID" value="EGB09314.1"/>
    <property type="molecule type" value="Genomic_DNA"/>
</dbReference>
<dbReference type="RefSeq" id="XP_009036410.1">
    <property type="nucleotide sequence ID" value="XM_009038162.1"/>
</dbReference>
<dbReference type="OMA" id="VWASIEY"/>
<dbReference type="OrthoDB" id="3639251at2759"/>
<dbReference type="InterPro" id="IPR011701">
    <property type="entry name" value="MFS"/>
</dbReference>
<dbReference type="GO" id="GO:0022857">
    <property type="term" value="F:transmembrane transporter activity"/>
    <property type="evidence" value="ECO:0007669"/>
    <property type="project" value="InterPro"/>
</dbReference>
<feature type="transmembrane region" description="Helical" evidence="7">
    <location>
        <begin position="307"/>
        <end position="331"/>
    </location>
</feature>
<protein>
    <recommendedName>
        <fullName evidence="8">Major facilitator superfamily (MFS) profile domain-containing protein</fullName>
    </recommendedName>
</protein>
<dbReference type="InterPro" id="IPR036259">
    <property type="entry name" value="MFS_trans_sf"/>
</dbReference>
<evidence type="ECO:0000256" key="2">
    <source>
        <dbReference type="ARBA" id="ARBA00022448"/>
    </source>
</evidence>
<dbReference type="eggNOG" id="KOG1330">
    <property type="taxonomic scope" value="Eukaryota"/>
</dbReference>
<dbReference type="PROSITE" id="PS50850">
    <property type="entry name" value="MFS"/>
    <property type="match status" value="1"/>
</dbReference>
<evidence type="ECO:0000256" key="3">
    <source>
        <dbReference type="ARBA" id="ARBA00022692"/>
    </source>
</evidence>
<feature type="transmembrane region" description="Helical" evidence="7">
    <location>
        <begin position="85"/>
        <end position="104"/>
    </location>
</feature>
<dbReference type="AlphaFoldDB" id="F0Y718"/>
<feature type="transmembrane region" description="Helical" evidence="7">
    <location>
        <begin position="110"/>
        <end position="132"/>
    </location>
</feature>
<accession>F0Y718</accession>
<dbReference type="GeneID" id="20224308"/>
<comment type="similarity">
    <text evidence="6">Belongs to the major facilitator superfamily. Spinster (TC 2.A.1.49) family.</text>
</comment>
<dbReference type="GO" id="GO:0016020">
    <property type="term" value="C:membrane"/>
    <property type="evidence" value="ECO:0007669"/>
    <property type="project" value="UniProtKB-SubCell"/>
</dbReference>
<evidence type="ECO:0000256" key="5">
    <source>
        <dbReference type="ARBA" id="ARBA00023136"/>
    </source>
</evidence>
<dbReference type="Pfam" id="PF07690">
    <property type="entry name" value="MFS_1"/>
    <property type="match status" value="1"/>
</dbReference>
<name>F0Y718_AURAN</name>
<sequence length="332" mass="35192">MAPAPRYSWFVLLILGLIYMQQQWSRYSLNYLYNVSADDDFTSIQAADSLSYADYGILTGYGFSATFCLAGLVAGRAADVSSRKLIIFAGCLIWNAALFMIGYSKTYAEVLLWRLALGFGQAFSNPASYSLIADYFPEAQRAQANGLFACGVGGGLASLCISMATSLGWRDACFLIAALGFGLAALEGLGVAEPGRGAAKPAGGDAGAPAPGPPKKTFKQALAAIFGNRLVVLAGYLPTFYGVVFPGYDDEYSYINAYVACGCFGALPFMAICCLAPNFYVSILLGLFLEYLVVATMQSALEPDCRALAIACFTLIATFFGSLAILVGSILQ</sequence>
<evidence type="ECO:0000313" key="9">
    <source>
        <dbReference type="EMBL" id="EGB09314.1"/>
    </source>
</evidence>